<reference evidence="3" key="1">
    <citation type="journal article" date="2021" name="IMA Fungus">
        <title>Genomic characterization of three marine fungi, including Emericellopsis atlantica sp. nov. with signatures of a generalist lifestyle and marine biomass degradation.</title>
        <authorList>
            <person name="Hagestad O.C."/>
            <person name="Hou L."/>
            <person name="Andersen J.H."/>
            <person name="Hansen E.H."/>
            <person name="Altermark B."/>
            <person name="Li C."/>
            <person name="Kuhnert E."/>
            <person name="Cox R.J."/>
            <person name="Crous P.W."/>
            <person name="Spatafora J.W."/>
            <person name="Lail K."/>
            <person name="Amirebrahimi M."/>
            <person name="Lipzen A."/>
            <person name="Pangilinan J."/>
            <person name="Andreopoulos W."/>
            <person name="Hayes R.D."/>
            <person name="Ng V."/>
            <person name="Grigoriev I.V."/>
            <person name="Jackson S.A."/>
            <person name="Sutton T.D.S."/>
            <person name="Dobson A.D.W."/>
            <person name="Rama T."/>
        </authorList>
    </citation>
    <scope>NUCLEOTIDE SEQUENCE</scope>
    <source>
        <strain evidence="3">TRa018bII</strain>
    </source>
</reference>
<comment type="caution">
    <text evidence="3">The sequence shown here is derived from an EMBL/GenBank/DDBJ whole genome shotgun (WGS) entry which is preliminary data.</text>
</comment>
<feature type="non-terminal residue" evidence="3">
    <location>
        <position position="278"/>
    </location>
</feature>
<dbReference type="Pfam" id="PF24320">
    <property type="entry name" value="DUF7492"/>
    <property type="match status" value="1"/>
</dbReference>
<dbReference type="AlphaFoldDB" id="A0A9P7YLU6"/>
<evidence type="ECO:0000256" key="1">
    <source>
        <dbReference type="SAM" id="MobiDB-lite"/>
    </source>
</evidence>
<name>A0A9P7YLU6_9HELO</name>
<feature type="compositionally biased region" description="Low complexity" evidence="1">
    <location>
        <begin position="227"/>
        <end position="246"/>
    </location>
</feature>
<evidence type="ECO:0000313" key="4">
    <source>
        <dbReference type="Proteomes" id="UP000824998"/>
    </source>
</evidence>
<sequence length="278" mass="29772">MCKATQQTGMQTDKFPMLEAAPKDFISLQYLENGHVTKVLDPRPAGNGTVYVYGTKKASNSDTFLGIHKQWDAAGTGGDKKGKLLATRFFDDGQCYQDNPSAPISVERIKASGQAGEVPCQTDLQLPEDAGDSQYTLYWVWDYALMDQSGKQANNEMYTACMDIKMTGKSTSSDVKVKSDAKILDRAIPDQIKTAFLADPTADNVLTAKPFNGDDPKASNPPGSGQVPVTVTVTSVLPPSTVTVTRDGSDSSKTDDTSEPAFTSTSLAPNQRPKPTGG</sequence>
<protein>
    <recommendedName>
        <fullName evidence="2">DUF7492 domain-containing protein</fullName>
    </recommendedName>
</protein>
<feature type="region of interest" description="Disordered" evidence="1">
    <location>
        <begin position="207"/>
        <end position="278"/>
    </location>
</feature>
<feature type="compositionally biased region" description="Polar residues" evidence="1">
    <location>
        <begin position="260"/>
        <end position="269"/>
    </location>
</feature>
<keyword evidence="4" id="KW-1185">Reference proteome</keyword>
<gene>
    <name evidence="3" type="ORF">BJ875DRAFT_355542</name>
</gene>
<accession>A0A9P7YLU6</accession>
<feature type="domain" description="DUF7492" evidence="2">
    <location>
        <begin position="1"/>
        <end position="179"/>
    </location>
</feature>
<dbReference type="InterPro" id="IPR055915">
    <property type="entry name" value="DUF7492"/>
</dbReference>
<evidence type="ECO:0000259" key="2">
    <source>
        <dbReference type="Pfam" id="PF24320"/>
    </source>
</evidence>
<dbReference type="Proteomes" id="UP000824998">
    <property type="component" value="Unassembled WGS sequence"/>
</dbReference>
<dbReference type="Gene3D" id="2.70.50.70">
    <property type="match status" value="1"/>
</dbReference>
<dbReference type="EMBL" id="MU251417">
    <property type="protein sequence ID" value="KAG9235986.1"/>
    <property type="molecule type" value="Genomic_DNA"/>
</dbReference>
<evidence type="ECO:0000313" key="3">
    <source>
        <dbReference type="EMBL" id="KAG9235986.1"/>
    </source>
</evidence>
<organism evidence="3 4">
    <name type="scientific">Amylocarpus encephaloides</name>
    <dbReference type="NCBI Taxonomy" id="45428"/>
    <lineage>
        <taxon>Eukaryota</taxon>
        <taxon>Fungi</taxon>
        <taxon>Dikarya</taxon>
        <taxon>Ascomycota</taxon>
        <taxon>Pezizomycotina</taxon>
        <taxon>Leotiomycetes</taxon>
        <taxon>Helotiales</taxon>
        <taxon>Helotiales incertae sedis</taxon>
        <taxon>Amylocarpus</taxon>
    </lineage>
</organism>
<feature type="compositionally biased region" description="Basic and acidic residues" evidence="1">
    <location>
        <begin position="247"/>
        <end position="256"/>
    </location>
</feature>
<dbReference type="OrthoDB" id="64281at2759"/>
<proteinExistence type="predicted"/>